<evidence type="ECO:0000313" key="1">
    <source>
        <dbReference type="EMBL" id="GEB30785.1"/>
    </source>
</evidence>
<gene>
    <name evidence="1" type="ORF">BPA01_03650</name>
</gene>
<proteinExistence type="predicted"/>
<dbReference type="AlphaFoldDB" id="A0A4Y3PDR7"/>
<organism evidence="1 2">
    <name type="scientific">Brevibacillus parabrevis</name>
    <dbReference type="NCBI Taxonomy" id="54914"/>
    <lineage>
        <taxon>Bacteria</taxon>
        <taxon>Bacillati</taxon>
        <taxon>Bacillota</taxon>
        <taxon>Bacilli</taxon>
        <taxon>Bacillales</taxon>
        <taxon>Paenibacillaceae</taxon>
        <taxon>Brevibacillus</taxon>
    </lineage>
</organism>
<dbReference type="Proteomes" id="UP000316882">
    <property type="component" value="Unassembled WGS sequence"/>
</dbReference>
<name>A0A4Y3PDR7_BREPA</name>
<comment type="caution">
    <text evidence="1">The sequence shown here is derived from an EMBL/GenBank/DDBJ whole genome shotgun (WGS) entry which is preliminary data.</text>
</comment>
<dbReference type="RefSeq" id="WP_122963045.1">
    <property type="nucleotide sequence ID" value="NZ_BJMH01000001.1"/>
</dbReference>
<accession>A0A4Y3PDR7</accession>
<evidence type="ECO:0000313" key="2">
    <source>
        <dbReference type="Proteomes" id="UP000316882"/>
    </source>
</evidence>
<dbReference type="STRING" id="54914.AV540_13245"/>
<sequence>MPSVENHPTDSISLAKQHLLRAIVQSKTKPYLPVWGELFTALRDIAKTGRQRRENIRLYLLQPTGSLWYLHKEDCFHADLPDPGISISLSQEQLIDALLKGSFSPKTPAS</sequence>
<dbReference type="EMBL" id="BJMH01000001">
    <property type="protein sequence ID" value="GEB30785.1"/>
    <property type="molecule type" value="Genomic_DNA"/>
</dbReference>
<keyword evidence="2" id="KW-1185">Reference proteome</keyword>
<reference evidence="1 2" key="1">
    <citation type="submission" date="2019-06" db="EMBL/GenBank/DDBJ databases">
        <title>Whole genome shotgun sequence of Brevibacillus parabrevis NBRC 12334.</title>
        <authorList>
            <person name="Hosoyama A."/>
            <person name="Uohara A."/>
            <person name="Ohji S."/>
            <person name="Ichikawa N."/>
        </authorList>
    </citation>
    <scope>NUCLEOTIDE SEQUENCE [LARGE SCALE GENOMIC DNA]</scope>
    <source>
        <strain evidence="1 2">NBRC 12334</strain>
    </source>
</reference>
<protein>
    <submittedName>
        <fullName evidence="1">Uncharacterized protein</fullName>
    </submittedName>
</protein>